<proteinExistence type="predicted"/>
<comment type="caution">
    <text evidence="2">The sequence shown here is derived from an EMBL/GenBank/DDBJ whole genome shotgun (WGS) entry which is preliminary data.</text>
</comment>
<evidence type="ECO:0000313" key="2">
    <source>
        <dbReference type="EMBL" id="MFC0542861.1"/>
    </source>
</evidence>
<dbReference type="InterPro" id="IPR013901">
    <property type="entry name" value="Anthrone_oxy"/>
</dbReference>
<gene>
    <name evidence="2" type="ORF">ACFFH7_15290</name>
</gene>
<keyword evidence="1" id="KW-1133">Transmembrane helix</keyword>
<sequence>MSVLTALVLLANGLSAGVLVGTQLGGWPLLVALPPDRYVHAHAFFSTRYDPFMPVCLIATVLGDAALAVFGTVPPVRLAQGVAGLLALAVAVISLTKNVPVNKWIRTVDPDRLPADFAARDPRPSWGRWNRLRSLLAVMALVANCAAVVP</sequence>
<keyword evidence="1" id="KW-0472">Membrane</keyword>
<dbReference type="Proteomes" id="UP001589810">
    <property type="component" value="Unassembled WGS sequence"/>
</dbReference>
<reference evidence="2 3" key="1">
    <citation type="submission" date="2024-09" db="EMBL/GenBank/DDBJ databases">
        <authorList>
            <person name="Sun Q."/>
            <person name="Mori K."/>
        </authorList>
    </citation>
    <scope>NUCLEOTIDE SEQUENCE [LARGE SCALE GENOMIC DNA]</scope>
    <source>
        <strain evidence="2 3">TBRC 1432</strain>
    </source>
</reference>
<protein>
    <submittedName>
        <fullName evidence="2">Anthrone oxygenase family protein</fullName>
    </submittedName>
</protein>
<keyword evidence="1" id="KW-0812">Transmembrane</keyword>
<organism evidence="2 3">
    <name type="scientific">Kutzneria chonburiensis</name>
    <dbReference type="NCBI Taxonomy" id="1483604"/>
    <lineage>
        <taxon>Bacteria</taxon>
        <taxon>Bacillati</taxon>
        <taxon>Actinomycetota</taxon>
        <taxon>Actinomycetes</taxon>
        <taxon>Pseudonocardiales</taxon>
        <taxon>Pseudonocardiaceae</taxon>
        <taxon>Kutzneria</taxon>
    </lineage>
</organism>
<evidence type="ECO:0000313" key="3">
    <source>
        <dbReference type="Proteomes" id="UP001589810"/>
    </source>
</evidence>
<feature type="transmembrane region" description="Helical" evidence="1">
    <location>
        <begin position="78"/>
        <end position="96"/>
    </location>
</feature>
<accession>A0ABV6MSS1</accession>
<name>A0ABV6MSS1_9PSEU</name>
<dbReference type="RefSeq" id="WP_273941270.1">
    <property type="nucleotide sequence ID" value="NZ_CP097263.1"/>
</dbReference>
<dbReference type="Pfam" id="PF08592">
    <property type="entry name" value="Anthrone_oxy"/>
    <property type="match status" value="1"/>
</dbReference>
<feature type="transmembrane region" description="Helical" evidence="1">
    <location>
        <begin position="52"/>
        <end position="71"/>
    </location>
</feature>
<keyword evidence="3" id="KW-1185">Reference proteome</keyword>
<evidence type="ECO:0000256" key="1">
    <source>
        <dbReference type="SAM" id="Phobius"/>
    </source>
</evidence>
<dbReference type="EMBL" id="JBHLUD010000004">
    <property type="protein sequence ID" value="MFC0542861.1"/>
    <property type="molecule type" value="Genomic_DNA"/>
</dbReference>